<protein>
    <recommendedName>
        <fullName evidence="3">MmyB-like transcription regulator ligand binding domain-containing protein</fullName>
    </recommendedName>
</protein>
<accession>A0ABS3VSR8</accession>
<organism evidence="1 2">
    <name type="scientific">Micromonospora echinofusca</name>
    <dbReference type="NCBI Taxonomy" id="47858"/>
    <lineage>
        <taxon>Bacteria</taxon>
        <taxon>Bacillati</taxon>
        <taxon>Actinomycetota</taxon>
        <taxon>Actinomycetes</taxon>
        <taxon>Micromonosporales</taxon>
        <taxon>Micromonosporaceae</taxon>
        <taxon>Micromonospora</taxon>
    </lineage>
</organism>
<keyword evidence="2" id="KW-1185">Reference proteome</keyword>
<reference evidence="1 2" key="1">
    <citation type="submission" date="2019-12" db="EMBL/GenBank/DDBJ databases">
        <title>Whole genome sequencing of endophytic Actinobacterium Micromonospora sp. MPMI6T.</title>
        <authorList>
            <person name="Evv R."/>
            <person name="Podile A.R."/>
        </authorList>
    </citation>
    <scope>NUCLEOTIDE SEQUENCE [LARGE SCALE GENOMIC DNA]</scope>
    <source>
        <strain evidence="1 2">MPMI6</strain>
    </source>
</reference>
<comment type="caution">
    <text evidence="1">The sequence shown here is derived from an EMBL/GenBank/DDBJ whole genome shotgun (WGS) entry which is preliminary data.</text>
</comment>
<name>A0ABS3VSR8_MICEH</name>
<proteinExistence type="predicted"/>
<evidence type="ECO:0000313" key="1">
    <source>
        <dbReference type="EMBL" id="MBO4207493.1"/>
    </source>
</evidence>
<dbReference type="EMBL" id="WVUH01000126">
    <property type="protein sequence ID" value="MBO4207493.1"/>
    <property type="molecule type" value="Genomic_DNA"/>
</dbReference>
<gene>
    <name evidence="1" type="ORF">GSF22_15965</name>
</gene>
<sequence length="75" mass="8392">MQDRPWSGLASVWDLDPTAERTARDLTQRETSCCSFFTFSFTHSAEALRLEVRVPDRHVAVLDGLAAQATAGLRR</sequence>
<dbReference type="Proteomes" id="UP000823521">
    <property type="component" value="Unassembled WGS sequence"/>
</dbReference>
<evidence type="ECO:0000313" key="2">
    <source>
        <dbReference type="Proteomes" id="UP000823521"/>
    </source>
</evidence>
<dbReference type="RefSeq" id="WP_208814386.1">
    <property type="nucleotide sequence ID" value="NZ_WVUH01000126.1"/>
</dbReference>
<evidence type="ECO:0008006" key="3">
    <source>
        <dbReference type="Google" id="ProtNLM"/>
    </source>
</evidence>